<dbReference type="AlphaFoldDB" id="A0A699VHB1"/>
<sequence length="79" mass="9487">FINRDLPEIQAFRQRFKELPEYDENQFKIYVFTPQKPVVTFAEFFHGAVKKMVSSIRECEQKSHCIVYAKIHRIHKENG</sequence>
<dbReference type="GO" id="GO:0003677">
    <property type="term" value="F:DNA binding"/>
    <property type="evidence" value="ECO:0007669"/>
    <property type="project" value="UniProtKB-KW"/>
</dbReference>
<accession>A0A699VHB1</accession>
<name>A0A699VHB1_TANCI</name>
<gene>
    <name evidence="1" type="ORF">Tci_904737</name>
</gene>
<comment type="caution">
    <text evidence="1">The sequence shown here is derived from an EMBL/GenBank/DDBJ whole genome shotgun (WGS) entry which is preliminary data.</text>
</comment>
<feature type="non-terminal residue" evidence="1">
    <location>
        <position position="1"/>
    </location>
</feature>
<evidence type="ECO:0000313" key="1">
    <source>
        <dbReference type="EMBL" id="GFD32768.1"/>
    </source>
</evidence>
<proteinExistence type="predicted"/>
<dbReference type="EMBL" id="BKCJ011427891">
    <property type="protein sequence ID" value="GFD32768.1"/>
    <property type="molecule type" value="Genomic_DNA"/>
</dbReference>
<organism evidence="1">
    <name type="scientific">Tanacetum cinerariifolium</name>
    <name type="common">Dalmatian daisy</name>
    <name type="synonym">Chrysanthemum cinerariifolium</name>
    <dbReference type="NCBI Taxonomy" id="118510"/>
    <lineage>
        <taxon>Eukaryota</taxon>
        <taxon>Viridiplantae</taxon>
        <taxon>Streptophyta</taxon>
        <taxon>Embryophyta</taxon>
        <taxon>Tracheophyta</taxon>
        <taxon>Spermatophyta</taxon>
        <taxon>Magnoliopsida</taxon>
        <taxon>eudicotyledons</taxon>
        <taxon>Gunneridae</taxon>
        <taxon>Pentapetalae</taxon>
        <taxon>asterids</taxon>
        <taxon>campanulids</taxon>
        <taxon>Asterales</taxon>
        <taxon>Asteraceae</taxon>
        <taxon>Asteroideae</taxon>
        <taxon>Anthemideae</taxon>
        <taxon>Anthemidinae</taxon>
        <taxon>Tanacetum</taxon>
    </lineage>
</organism>
<reference evidence="1" key="1">
    <citation type="journal article" date="2019" name="Sci. Rep.">
        <title>Draft genome of Tanacetum cinerariifolium, the natural source of mosquito coil.</title>
        <authorList>
            <person name="Yamashiro T."/>
            <person name="Shiraishi A."/>
            <person name="Satake H."/>
            <person name="Nakayama K."/>
        </authorList>
    </citation>
    <scope>NUCLEOTIDE SEQUENCE</scope>
</reference>
<protein>
    <submittedName>
        <fullName evidence="1">Replication protein A 70 kDa DNA-binding subunit B</fullName>
    </submittedName>
</protein>
<keyword evidence="1" id="KW-0238">DNA-binding</keyword>